<evidence type="ECO:0000259" key="8">
    <source>
        <dbReference type="PROSITE" id="PS50928"/>
    </source>
</evidence>
<comment type="subcellular location">
    <subcellularLocation>
        <location evidence="1 7">Cell membrane</location>
        <topology evidence="1 7">Multi-pass membrane protein</topology>
    </subcellularLocation>
</comment>
<evidence type="ECO:0000256" key="7">
    <source>
        <dbReference type="RuleBase" id="RU363032"/>
    </source>
</evidence>
<feature type="transmembrane region" description="Helical" evidence="7">
    <location>
        <begin position="124"/>
        <end position="144"/>
    </location>
</feature>
<comment type="similarity">
    <text evidence="7">Belongs to the binding-protein-dependent transport system permease family.</text>
</comment>
<name>A0ABM8Z5F6_9LACO</name>
<proteinExistence type="inferred from homology"/>
<dbReference type="Pfam" id="PF00528">
    <property type="entry name" value="BPD_transp_1"/>
    <property type="match status" value="1"/>
</dbReference>
<dbReference type="Gene3D" id="1.10.3720.10">
    <property type="entry name" value="MetI-like"/>
    <property type="match status" value="1"/>
</dbReference>
<keyword evidence="2 7" id="KW-0813">Transport</keyword>
<evidence type="ECO:0000256" key="2">
    <source>
        <dbReference type="ARBA" id="ARBA00022448"/>
    </source>
</evidence>
<organism evidence="9 10">
    <name type="scientific">Periweissella fabaria</name>
    <dbReference type="NCBI Taxonomy" id="546157"/>
    <lineage>
        <taxon>Bacteria</taxon>
        <taxon>Bacillati</taxon>
        <taxon>Bacillota</taxon>
        <taxon>Bacilli</taxon>
        <taxon>Lactobacillales</taxon>
        <taxon>Lactobacillaceae</taxon>
        <taxon>Periweissella</taxon>
    </lineage>
</organism>
<keyword evidence="3" id="KW-1003">Cell membrane</keyword>
<dbReference type="InterPro" id="IPR000515">
    <property type="entry name" value="MetI-like"/>
</dbReference>
<feature type="transmembrane region" description="Helical" evidence="7">
    <location>
        <begin position="28"/>
        <end position="49"/>
    </location>
</feature>
<dbReference type="Proteomes" id="UP000789707">
    <property type="component" value="Unassembled WGS sequence"/>
</dbReference>
<feature type="transmembrane region" description="Helical" evidence="7">
    <location>
        <begin position="222"/>
        <end position="243"/>
    </location>
</feature>
<dbReference type="CDD" id="cd06261">
    <property type="entry name" value="TM_PBP2"/>
    <property type="match status" value="1"/>
</dbReference>
<dbReference type="PANTHER" id="PTHR30193">
    <property type="entry name" value="ABC TRANSPORTER PERMEASE PROTEIN"/>
    <property type="match status" value="1"/>
</dbReference>
<evidence type="ECO:0000256" key="6">
    <source>
        <dbReference type="ARBA" id="ARBA00023136"/>
    </source>
</evidence>
<feature type="transmembrane region" description="Helical" evidence="7">
    <location>
        <begin position="91"/>
        <end position="112"/>
    </location>
</feature>
<feature type="transmembrane region" description="Helical" evidence="7">
    <location>
        <begin position="281"/>
        <end position="298"/>
    </location>
</feature>
<dbReference type="EMBL" id="CAKKNS010000003">
    <property type="protein sequence ID" value="CAH0416573.1"/>
    <property type="molecule type" value="Genomic_DNA"/>
</dbReference>
<evidence type="ECO:0000313" key="10">
    <source>
        <dbReference type="Proteomes" id="UP000789707"/>
    </source>
</evidence>
<keyword evidence="6 7" id="KW-0472">Membrane</keyword>
<protein>
    <submittedName>
        <fullName evidence="9">Sn-glycerol-3-phosphate transport system permease protein UgpA</fullName>
    </submittedName>
</protein>
<dbReference type="PANTHER" id="PTHR30193:SF37">
    <property type="entry name" value="INNER MEMBRANE ABC TRANSPORTER PERMEASE PROTEIN YCJO"/>
    <property type="match status" value="1"/>
</dbReference>
<dbReference type="InterPro" id="IPR051393">
    <property type="entry name" value="ABC_transporter_permease"/>
</dbReference>
<dbReference type="InterPro" id="IPR035906">
    <property type="entry name" value="MetI-like_sf"/>
</dbReference>
<dbReference type="RefSeq" id="WP_230096631.1">
    <property type="nucleotide sequence ID" value="NZ_CAKKNS010000003.1"/>
</dbReference>
<accession>A0ABM8Z5F6</accession>
<gene>
    <name evidence="9" type="primary">ugpA</name>
    <name evidence="9" type="ORF">WFA24289_00877</name>
</gene>
<comment type="caution">
    <text evidence="9">The sequence shown here is derived from an EMBL/GenBank/DDBJ whole genome shotgun (WGS) entry which is preliminary data.</text>
</comment>
<feature type="domain" description="ABC transmembrane type-1" evidence="8">
    <location>
        <begin position="87"/>
        <end position="299"/>
    </location>
</feature>
<dbReference type="SUPFAM" id="SSF161098">
    <property type="entry name" value="MetI-like"/>
    <property type="match status" value="1"/>
</dbReference>
<feature type="transmembrane region" description="Helical" evidence="7">
    <location>
        <begin position="172"/>
        <end position="197"/>
    </location>
</feature>
<keyword evidence="5 7" id="KW-1133">Transmembrane helix</keyword>
<evidence type="ECO:0000256" key="3">
    <source>
        <dbReference type="ARBA" id="ARBA00022475"/>
    </source>
</evidence>
<evidence type="ECO:0000313" key="9">
    <source>
        <dbReference type="EMBL" id="CAH0416573.1"/>
    </source>
</evidence>
<reference evidence="9 10" key="1">
    <citation type="submission" date="2021-11" db="EMBL/GenBank/DDBJ databases">
        <authorList>
            <person name="Depoorter E."/>
        </authorList>
    </citation>
    <scope>NUCLEOTIDE SEQUENCE [LARGE SCALE GENOMIC DNA]</scope>
    <source>
        <strain evidence="9 10">LMG 24289</strain>
    </source>
</reference>
<evidence type="ECO:0000256" key="4">
    <source>
        <dbReference type="ARBA" id="ARBA00022692"/>
    </source>
</evidence>
<sequence>MQNKLILEQKQSSAKVQTKSFTGKDLKVALLFLLPSIVLFSLFVFYPMLKTIYTSLFLTSTGSKLVSFAGIENYLIAMKSSVFQNGFKSTIIFVLATVPLTVIFGFLLAFLTSEKIRGMAFFRLIFSSTMGISVAASSIFWQFMFNPVNGYLNKVMLFFGQKPIGWLTDPKYAIYAVAFATIWMNIGFIYIIFLGAIQSIETSLFEAAAIQGVKKTYLMRKVIIPILSPTFYFVITVSIINSFQAFGQIDMLTKGGPNNATNTLVYQIYQDSFINLNSGRASAEAVILFIIIVVITLVQTKFSESKVHYQ</sequence>
<keyword evidence="4 7" id="KW-0812">Transmembrane</keyword>
<evidence type="ECO:0000256" key="1">
    <source>
        <dbReference type="ARBA" id="ARBA00004651"/>
    </source>
</evidence>
<evidence type="ECO:0000256" key="5">
    <source>
        <dbReference type="ARBA" id="ARBA00022989"/>
    </source>
</evidence>
<dbReference type="PROSITE" id="PS50928">
    <property type="entry name" value="ABC_TM1"/>
    <property type="match status" value="1"/>
</dbReference>
<keyword evidence="10" id="KW-1185">Reference proteome</keyword>